<gene>
    <name evidence="1" type="ORF">IA57_00095</name>
</gene>
<keyword evidence="2" id="KW-1185">Reference proteome</keyword>
<sequence length="379" mass="40024">MKNIKLLLLFVLPILTIMSCDNEPLDGEFGTSSNSNLLLGEWFAVSFDATTYTTSSFNGMVINSESIVVGSELDYTVIFDETTFTTSGDYVMTATAYMNGVQSGPFVESFQNVNGNGEYTVEGNTLSTNDAFFNLEIGGVETSEIAGPQTATFLITNNGNTLTISQNQETVENVEGLDVVIEIVSTTVWQRTQDNNPGVTACDEATTEANAAAAAYNANSGDTTLCNAYINALESKITACGDPNGTIQATIDGLDCSQEQSTGVLKVTAGTLPIDFITRSATLSNGLITVTGSNTEQGANYHIYFEVTENEIGVDVMQNFILTLNGSDYAPNTDGFDDFTSTITVSSGGQITGTFGGIVTGVSNGADLNLSQGEVDLAY</sequence>
<name>A0A084TMZ5_9FLAO</name>
<protein>
    <recommendedName>
        <fullName evidence="3">Lipocalin-like domain-containing protein</fullName>
    </recommendedName>
</protein>
<dbReference type="RefSeq" id="WP_036117596.1">
    <property type="nucleotide sequence ID" value="NZ_BMET01000008.1"/>
</dbReference>
<evidence type="ECO:0000313" key="2">
    <source>
        <dbReference type="Proteomes" id="UP000028521"/>
    </source>
</evidence>
<proteinExistence type="predicted"/>
<dbReference type="PROSITE" id="PS51257">
    <property type="entry name" value="PROKAR_LIPOPROTEIN"/>
    <property type="match status" value="1"/>
</dbReference>
<dbReference type="Proteomes" id="UP000028521">
    <property type="component" value="Unassembled WGS sequence"/>
</dbReference>
<dbReference type="OrthoDB" id="1426588at2"/>
<evidence type="ECO:0008006" key="3">
    <source>
        <dbReference type="Google" id="ProtNLM"/>
    </source>
</evidence>
<dbReference type="STRING" id="1197477.IA57_00095"/>
<dbReference type="eggNOG" id="ENOG5032XQ8">
    <property type="taxonomic scope" value="Bacteria"/>
</dbReference>
<reference evidence="2" key="2">
    <citation type="submission" date="2014-07" db="EMBL/GenBank/DDBJ databases">
        <title>Genome sequence of Mangrovimonas yunxiaonensis.</title>
        <authorList>
            <person name="Li Y."/>
            <person name="Zheng T."/>
        </authorList>
    </citation>
    <scope>NUCLEOTIDE SEQUENCE [LARGE SCALE GENOMIC DNA]</scope>
    <source>
        <strain evidence="2">LY01</strain>
    </source>
</reference>
<dbReference type="EMBL" id="JPFK01000002">
    <property type="protein sequence ID" value="KFB02081.1"/>
    <property type="molecule type" value="Genomic_DNA"/>
</dbReference>
<dbReference type="AlphaFoldDB" id="A0A084TMZ5"/>
<reference evidence="1 2" key="1">
    <citation type="journal article" date="2014" name="Genome Announc.">
        <title>Draft Genome Sequence of the Algicidal Bacterium Mangrovimonas yunxiaonensis Strain LY01.</title>
        <authorList>
            <person name="Li Y."/>
            <person name="Zhu H."/>
            <person name="Li C."/>
            <person name="Zhang H."/>
            <person name="Chen Z."/>
            <person name="Zheng W."/>
            <person name="Xu H."/>
            <person name="Zheng T."/>
        </authorList>
    </citation>
    <scope>NUCLEOTIDE SEQUENCE [LARGE SCALE GENOMIC DNA]</scope>
    <source>
        <strain evidence="1 2">LY01</strain>
    </source>
</reference>
<organism evidence="1 2">
    <name type="scientific">Mangrovimonas yunxiaonensis</name>
    <dbReference type="NCBI Taxonomy" id="1197477"/>
    <lineage>
        <taxon>Bacteria</taxon>
        <taxon>Pseudomonadati</taxon>
        <taxon>Bacteroidota</taxon>
        <taxon>Flavobacteriia</taxon>
        <taxon>Flavobacteriales</taxon>
        <taxon>Flavobacteriaceae</taxon>
        <taxon>Mangrovimonas</taxon>
    </lineage>
</organism>
<accession>A0A084TMZ5</accession>
<evidence type="ECO:0000313" key="1">
    <source>
        <dbReference type="EMBL" id="KFB02081.1"/>
    </source>
</evidence>
<comment type="caution">
    <text evidence="1">The sequence shown here is derived from an EMBL/GenBank/DDBJ whole genome shotgun (WGS) entry which is preliminary data.</text>
</comment>